<evidence type="ECO:0000259" key="1">
    <source>
        <dbReference type="PROSITE" id="PS51186"/>
    </source>
</evidence>
<dbReference type="InterPro" id="IPR000182">
    <property type="entry name" value="GNAT_dom"/>
</dbReference>
<gene>
    <name evidence="2" type="ORF">GC722_16090</name>
</gene>
<dbReference type="SUPFAM" id="SSF55729">
    <property type="entry name" value="Acyl-CoA N-acyltransferases (Nat)"/>
    <property type="match status" value="2"/>
</dbReference>
<dbReference type="EMBL" id="WPCU01000010">
    <property type="protein sequence ID" value="MVA77524.1"/>
    <property type="molecule type" value="Genomic_DNA"/>
</dbReference>
<dbReference type="AlphaFoldDB" id="A0A6A9V1S6"/>
<dbReference type="Pfam" id="PF00583">
    <property type="entry name" value="Acetyltransf_1"/>
    <property type="match status" value="1"/>
</dbReference>
<protein>
    <submittedName>
        <fullName evidence="2">GNAT family N-acetyltransferase</fullName>
    </submittedName>
</protein>
<accession>A0A6A9V1S6</accession>
<dbReference type="InterPro" id="IPR016181">
    <property type="entry name" value="Acyl_CoA_acyltransferase"/>
</dbReference>
<proteinExistence type="predicted"/>
<comment type="caution">
    <text evidence="2">The sequence shown here is derived from an EMBL/GenBank/DDBJ whole genome shotgun (WGS) entry which is preliminary data.</text>
</comment>
<dbReference type="CDD" id="cd04301">
    <property type="entry name" value="NAT_SF"/>
    <property type="match status" value="1"/>
</dbReference>
<organism evidence="2 3">
    <name type="scientific">Auraticoccus cholistanensis</name>
    <dbReference type="NCBI Taxonomy" id="2656650"/>
    <lineage>
        <taxon>Bacteria</taxon>
        <taxon>Bacillati</taxon>
        <taxon>Actinomycetota</taxon>
        <taxon>Actinomycetes</taxon>
        <taxon>Propionibacteriales</taxon>
        <taxon>Propionibacteriaceae</taxon>
        <taxon>Auraticoccus</taxon>
    </lineage>
</organism>
<evidence type="ECO:0000313" key="2">
    <source>
        <dbReference type="EMBL" id="MVA77524.1"/>
    </source>
</evidence>
<feature type="domain" description="N-acetyltransferase" evidence="1">
    <location>
        <begin position="31"/>
        <end position="213"/>
    </location>
</feature>
<name>A0A6A9V1S6_9ACTN</name>
<dbReference type="Gene3D" id="3.40.630.30">
    <property type="match status" value="1"/>
</dbReference>
<evidence type="ECO:0000313" key="3">
    <source>
        <dbReference type="Proteomes" id="UP000435304"/>
    </source>
</evidence>
<reference evidence="2 3" key="1">
    <citation type="submission" date="2019-12" db="EMBL/GenBank/DDBJ databases">
        <title>Auraticoccus cholistani sp. nov., an actinomycete isolated from soil of Cholistan desert.</title>
        <authorList>
            <person name="Cheema M.T."/>
        </authorList>
    </citation>
    <scope>NUCLEOTIDE SEQUENCE [LARGE SCALE GENOMIC DNA]</scope>
    <source>
        <strain evidence="2 3">F435</strain>
    </source>
</reference>
<sequence>MSTVVPDRQFHLASVAVSDAAGVRALFGEVARISERNAQQLYGHTDLVDSPEALHVAHLDRDDTDRRLLVAVAGPAGGAGEEDAPGVPELAQPAGTVLGWGQASLPLRDNLHTAELFVEVDPAARRVGVGTALVRALEAQAREAGRHTLLSWTTHSEEADPADPDALTAPTGVGSLRSSDPSAAFALGHGYRLEQTERHSQLDVPVPAEVLDPLRRRAEDAAGGYRVLTWTGPTPPEHRAGMARLHQRMSVDVPTADLEIGEEVWDVERVVRSDERAVRMGRTVLTAVAQHVASGELVAYTLLFCPQEDEAVAWQGDTLVHGEHRGHRLGLLVKVANLDQLARQRPGTRRIHTWNAGENQWMLAINVALGFRRVATEGAWQKRLRS</sequence>
<dbReference type="RefSeq" id="WP_156611772.1">
    <property type="nucleotide sequence ID" value="NZ_WPCU01000010.1"/>
</dbReference>
<keyword evidence="3" id="KW-1185">Reference proteome</keyword>
<keyword evidence="2" id="KW-0808">Transferase</keyword>
<dbReference type="PROSITE" id="PS51186">
    <property type="entry name" value="GNAT"/>
    <property type="match status" value="1"/>
</dbReference>
<dbReference type="GO" id="GO:0016747">
    <property type="term" value="F:acyltransferase activity, transferring groups other than amino-acyl groups"/>
    <property type="evidence" value="ECO:0007669"/>
    <property type="project" value="InterPro"/>
</dbReference>
<dbReference type="Proteomes" id="UP000435304">
    <property type="component" value="Unassembled WGS sequence"/>
</dbReference>